<dbReference type="GO" id="GO:0032259">
    <property type="term" value="P:methylation"/>
    <property type="evidence" value="ECO:0007669"/>
    <property type="project" value="UniProtKB-KW"/>
</dbReference>
<keyword evidence="2" id="KW-0808">Transferase</keyword>
<evidence type="ECO:0000259" key="1">
    <source>
        <dbReference type="Pfam" id="PF05050"/>
    </source>
</evidence>
<dbReference type="InterPro" id="IPR052514">
    <property type="entry name" value="SAM-dependent_MTase"/>
</dbReference>
<accession>A0A5B9P1A2</accession>
<dbReference type="PANTHER" id="PTHR34203:SF15">
    <property type="entry name" value="SLL1173 PROTEIN"/>
    <property type="match status" value="1"/>
</dbReference>
<keyword evidence="3" id="KW-1185">Reference proteome</keyword>
<feature type="domain" description="Methyltransferase FkbM" evidence="1">
    <location>
        <begin position="55"/>
        <end position="228"/>
    </location>
</feature>
<dbReference type="PANTHER" id="PTHR34203">
    <property type="entry name" value="METHYLTRANSFERASE, FKBM FAMILY PROTEIN"/>
    <property type="match status" value="1"/>
</dbReference>
<dbReference type="CDD" id="cd02440">
    <property type="entry name" value="AdoMet_MTases"/>
    <property type="match status" value="1"/>
</dbReference>
<dbReference type="RefSeq" id="WP_075082899.1">
    <property type="nucleotide sequence ID" value="NZ_CP042912.1"/>
</dbReference>
<gene>
    <name evidence="2" type="ORF">MFFC18_01440</name>
</gene>
<dbReference type="InterPro" id="IPR029063">
    <property type="entry name" value="SAM-dependent_MTases_sf"/>
</dbReference>
<keyword evidence="2" id="KW-0489">Methyltransferase</keyword>
<dbReference type="SUPFAM" id="SSF53335">
    <property type="entry name" value="S-adenosyl-L-methionine-dependent methyltransferases"/>
    <property type="match status" value="1"/>
</dbReference>
<name>A0A5B9P1A2_9BACT</name>
<evidence type="ECO:0000313" key="2">
    <source>
        <dbReference type="EMBL" id="QEG20297.1"/>
    </source>
</evidence>
<organism evidence="2 3">
    <name type="scientific">Mariniblastus fucicola</name>
    <dbReference type="NCBI Taxonomy" id="980251"/>
    <lineage>
        <taxon>Bacteria</taxon>
        <taxon>Pseudomonadati</taxon>
        <taxon>Planctomycetota</taxon>
        <taxon>Planctomycetia</taxon>
        <taxon>Pirellulales</taxon>
        <taxon>Pirellulaceae</taxon>
        <taxon>Mariniblastus</taxon>
    </lineage>
</organism>
<dbReference type="KEGG" id="mff:MFFC18_01440"/>
<protein>
    <submittedName>
        <fullName evidence="2">Cobalt-precorrin-6Y C(15)-methyltransferase</fullName>
    </submittedName>
</protein>
<reference evidence="2 3" key="1">
    <citation type="submission" date="2019-08" db="EMBL/GenBank/DDBJ databases">
        <title>Deep-cultivation of Planctomycetes and their phenomic and genomic characterization uncovers novel biology.</title>
        <authorList>
            <person name="Wiegand S."/>
            <person name="Jogler M."/>
            <person name="Boedeker C."/>
            <person name="Pinto D."/>
            <person name="Vollmers J."/>
            <person name="Rivas-Marin E."/>
            <person name="Kohn T."/>
            <person name="Peeters S.H."/>
            <person name="Heuer A."/>
            <person name="Rast P."/>
            <person name="Oberbeckmann S."/>
            <person name="Bunk B."/>
            <person name="Jeske O."/>
            <person name="Meyerdierks A."/>
            <person name="Storesund J.E."/>
            <person name="Kallscheuer N."/>
            <person name="Luecker S."/>
            <person name="Lage O.M."/>
            <person name="Pohl T."/>
            <person name="Merkel B.J."/>
            <person name="Hornburger P."/>
            <person name="Mueller R.-W."/>
            <person name="Bruemmer F."/>
            <person name="Labrenz M."/>
            <person name="Spormann A.M."/>
            <person name="Op den Camp H."/>
            <person name="Overmann J."/>
            <person name="Amann R."/>
            <person name="Jetten M.S.M."/>
            <person name="Mascher T."/>
            <person name="Medema M.H."/>
            <person name="Devos D.P."/>
            <person name="Kaster A.-K."/>
            <person name="Ovreas L."/>
            <person name="Rohde M."/>
            <person name="Galperin M.Y."/>
            <person name="Jogler C."/>
        </authorList>
    </citation>
    <scope>NUCLEOTIDE SEQUENCE [LARGE SCALE GENOMIC DNA]</scope>
    <source>
        <strain evidence="2 3">FC18</strain>
    </source>
</reference>
<dbReference type="EMBL" id="CP042912">
    <property type="protein sequence ID" value="QEG20297.1"/>
    <property type="molecule type" value="Genomic_DNA"/>
</dbReference>
<evidence type="ECO:0000313" key="3">
    <source>
        <dbReference type="Proteomes" id="UP000322214"/>
    </source>
</evidence>
<dbReference type="NCBIfam" id="TIGR01444">
    <property type="entry name" value="fkbM_fam"/>
    <property type="match status" value="1"/>
</dbReference>
<proteinExistence type="predicted"/>
<dbReference type="Gene3D" id="3.40.50.150">
    <property type="entry name" value="Vaccinia Virus protein VP39"/>
    <property type="match status" value="1"/>
</dbReference>
<dbReference type="STRING" id="980251.GCA_001642875_05103"/>
<sequence length="265" mass="29791">MRRILKKLLLTVFGRAIYEKIQYRYWLKKITSIKNHEPALRLSRRMFQSGDVVLDVGAHFGRYTVPLAQIVGPDGKVFAFEPVDSAYKLLTRIVSQSQLSNVELFNCAMGDGDTAQKMVIPLKDGVEVQSRAALSVGEQSAIDLENNSVQDVECETVDAFVNRAKLTKLSFLKCDVEGAEYLVMKGGQNTLQRFAPVVLLEIESRHTSKFGYTPVEMVQYMKSLGYRVYVVAEGKLSEVSEPSSDCNNYFFVPDGWECSVSDIFL</sequence>
<dbReference type="AlphaFoldDB" id="A0A5B9P1A2"/>
<dbReference type="GO" id="GO:0008168">
    <property type="term" value="F:methyltransferase activity"/>
    <property type="evidence" value="ECO:0007669"/>
    <property type="project" value="UniProtKB-KW"/>
</dbReference>
<dbReference type="InterPro" id="IPR006342">
    <property type="entry name" value="FkbM_mtfrase"/>
</dbReference>
<dbReference type="OrthoDB" id="261740at2"/>
<dbReference type="Proteomes" id="UP000322214">
    <property type="component" value="Chromosome"/>
</dbReference>
<dbReference type="Pfam" id="PF05050">
    <property type="entry name" value="Methyltransf_21"/>
    <property type="match status" value="1"/>
</dbReference>